<reference evidence="2 3" key="1">
    <citation type="journal article" date="2015" name="Genome Announc.">
        <title>Draft Genome Sequence of Filamentous Marine Cyanobacterium Lyngbya confervoides Strain BDU141951.</title>
        <authorList>
            <person name="Chandrababunaidu M.M."/>
            <person name="Sen D."/>
            <person name="Tripathy S."/>
        </authorList>
    </citation>
    <scope>NUCLEOTIDE SEQUENCE [LARGE SCALE GENOMIC DNA]</scope>
    <source>
        <strain evidence="2 3">BDU141951</strain>
    </source>
</reference>
<accession>A0ABD4T1C8</accession>
<organism evidence="2 3">
    <name type="scientific">Lyngbya confervoides BDU141951</name>
    <dbReference type="NCBI Taxonomy" id="1574623"/>
    <lineage>
        <taxon>Bacteria</taxon>
        <taxon>Bacillati</taxon>
        <taxon>Cyanobacteriota</taxon>
        <taxon>Cyanophyceae</taxon>
        <taxon>Oscillatoriophycideae</taxon>
        <taxon>Oscillatoriales</taxon>
        <taxon>Microcoleaceae</taxon>
        <taxon>Lyngbya</taxon>
    </lineage>
</organism>
<comment type="caution">
    <text evidence="2">The sequence shown here is derived from an EMBL/GenBank/DDBJ whole genome shotgun (WGS) entry which is preliminary data.</text>
</comment>
<dbReference type="RefSeq" id="WP_166280836.1">
    <property type="nucleotide sequence ID" value="NZ_JTHE03000035.1"/>
</dbReference>
<evidence type="ECO:0000313" key="3">
    <source>
        <dbReference type="Proteomes" id="UP000031561"/>
    </source>
</evidence>
<dbReference type="EMBL" id="JTHE03000035">
    <property type="protein sequence ID" value="MCM1982258.1"/>
    <property type="molecule type" value="Genomic_DNA"/>
</dbReference>
<dbReference type="PANTHER" id="PTHR43666">
    <property type="entry name" value="TLDD PROTEIN"/>
    <property type="match status" value="1"/>
</dbReference>
<dbReference type="SUPFAM" id="SSF111283">
    <property type="entry name" value="Putative modulator of DNA gyrase, PmbA/TldD"/>
    <property type="match status" value="1"/>
</dbReference>
<dbReference type="InterPro" id="IPR045569">
    <property type="entry name" value="Metalloprtase-TldD/E_C"/>
</dbReference>
<proteinExistence type="predicted"/>
<dbReference type="InterPro" id="IPR036059">
    <property type="entry name" value="TldD/PmbA_sf"/>
</dbReference>
<evidence type="ECO:0000313" key="2">
    <source>
        <dbReference type="EMBL" id="MCM1982258.1"/>
    </source>
</evidence>
<keyword evidence="3" id="KW-1185">Reference proteome</keyword>
<evidence type="ECO:0000259" key="1">
    <source>
        <dbReference type="Pfam" id="PF19289"/>
    </source>
</evidence>
<name>A0ABD4T1C8_9CYAN</name>
<protein>
    <submittedName>
        <fullName evidence="2">Metallopeptidase TldD-related protein</fullName>
    </submittedName>
</protein>
<dbReference type="Proteomes" id="UP000031561">
    <property type="component" value="Unassembled WGS sequence"/>
</dbReference>
<dbReference type="PANTHER" id="PTHR43666:SF1">
    <property type="entry name" value="CONSERVED PROTEIN"/>
    <property type="match status" value="1"/>
</dbReference>
<dbReference type="AlphaFoldDB" id="A0ABD4T1C8"/>
<gene>
    <name evidence="2" type="ORF">QQ91_0005375</name>
</gene>
<feature type="domain" description="Metalloprotease TldD/E C-terminal" evidence="1">
    <location>
        <begin position="224"/>
        <end position="446"/>
    </location>
</feature>
<dbReference type="Pfam" id="PF19289">
    <property type="entry name" value="PmbA_TldD_3rd"/>
    <property type="match status" value="1"/>
</dbReference>
<sequence length="447" mass="49192">MSFMAIETWEASFDQLCDRLFNALAPAEHLSIELMGEQSHFMRLNAARVRQTGLVTDGKIRLTFIHDAKTATATFPFTGDLERDTRLGLDQIALLRADLPQLPDDPYLIRPQNLGSSHDAYAGTLLDPDQVADAILPTVQGLDFTGIYAAGPIVRANRNSVGQRHWFSTETFFLDYSVIAPSEKAVKSTLAGSTWQGEEFSKQIDQAKQQILVLERPMKTIAPGQHRTYLAPAALAEILTMFSWGAVSEAALRQGGSALKKLRDGQSLSPLFSLKEDFSRGTVPRFNSFGETAPEQVPLITAGELTQTLVNSRTAKEYGLESNSANLAESLRAPDVAPGHLHPAEVLSVLGTGLYLSNLHYLNWSDRPGGRITGMTRYACFWVEAGEIVAPIQDLRFDDSLYQFLGENLEAVTQQQSFIPDVDTYDARALGGSFVPGMLIRDFTFTL</sequence>